<dbReference type="PANTHER" id="PTHR30137">
    <property type="entry name" value="LUCIFERASE-LIKE MONOOXYGENASE"/>
    <property type="match status" value="1"/>
</dbReference>
<evidence type="ECO:0000313" key="4">
    <source>
        <dbReference type="Proteomes" id="UP001230908"/>
    </source>
</evidence>
<dbReference type="Pfam" id="PF00296">
    <property type="entry name" value="Bac_luciferase"/>
    <property type="match status" value="1"/>
</dbReference>
<name>A0ABU0Z9J0_9ACTN</name>
<feature type="region of interest" description="Disordered" evidence="1">
    <location>
        <begin position="284"/>
        <end position="303"/>
    </location>
</feature>
<evidence type="ECO:0000259" key="2">
    <source>
        <dbReference type="Pfam" id="PF00296"/>
    </source>
</evidence>
<dbReference type="InterPro" id="IPR050766">
    <property type="entry name" value="Bact_Lucif_Oxidored"/>
</dbReference>
<comment type="caution">
    <text evidence="3">The sequence shown here is derived from an EMBL/GenBank/DDBJ whole genome shotgun (WGS) entry which is preliminary data.</text>
</comment>
<dbReference type="InterPro" id="IPR036661">
    <property type="entry name" value="Luciferase-like_sf"/>
</dbReference>
<dbReference type="SUPFAM" id="SSF51679">
    <property type="entry name" value="Bacterial luciferase-like"/>
    <property type="match status" value="1"/>
</dbReference>
<keyword evidence="4" id="KW-1185">Reference proteome</keyword>
<dbReference type="RefSeq" id="WP_308710984.1">
    <property type="nucleotide sequence ID" value="NZ_JAVHUY010000003.1"/>
</dbReference>
<evidence type="ECO:0000313" key="3">
    <source>
        <dbReference type="EMBL" id="MDQ7903709.1"/>
    </source>
</evidence>
<protein>
    <submittedName>
        <fullName evidence="3">TIGR03620 family F420-dependent LLM class oxidoreductase</fullName>
    </submittedName>
</protein>
<dbReference type="InterPro" id="IPR019922">
    <property type="entry name" value="Lucif-like_OxRdatse_MSMEG_4141"/>
</dbReference>
<reference evidence="3 4" key="1">
    <citation type="submission" date="2023-08" db="EMBL/GenBank/DDBJ databases">
        <title>Phytohabitans sansha sp. nov., isolated from marine sediment.</title>
        <authorList>
            <person name="Zhao Y."/>
            <person name="Yi K."/>
        </authorList>
    </citation>
    <scope>NUCLEOTIDE SEQUENCE [LARGE SCALE GENOMIC DNA]</scope>
    <source>
        <strain evidence="3 4">ZYX-F-186</strain>
    </source>
</reference>
<dbReference type="EMBL" id="JAVHUY010000003">
    <property type="protein sequence ID" value="MDQ7903709.1"/>
    <property type="molecule type" value="Genomic_DNA"/>
</dbReference>
<dbReference type="Proteomes" id="UP001230908">
    <property type="component" value="Unassembled WGS sequence"/>
</dbReference>
<evidence type="ECO:0000256" key="1">
    <source>
        <dbReference type="SAM" id="MobiDB-lite"/>
    </source>
</evidence>
<dbReference type="InterPro" id="IPR011251">
    <property type="entry name" value="Luciferase-like_dom"/>
</dbReference>
<feature type="domain" description="Luciferase-like" evidence="2">
    <location>
        <begin position="17"/>
        <end position="257"/>
    </location>
</feature>
<proteinExistence type="predicted"/>
<dbReference type="PANTHER" id="PTHR30137:SF18">
    <property type="entry name" value="CONSERVED PROTEIN"/>
    <property type="match status" value="1"/>
</dbReference>
<gene>
    <name evidence="3" type="ORF">RB614_04160</name>
</gene>
<accession>A0ABU0Z9J0</accession>
<dbReference type="NCBIfam" id="TIGR03620">
    <property type="entry name" value="F420_MSMEG_4141"/>
    <property type="match status" value="1"/>
</dbReference>
<dbReference type="Gene3D" id="3.20.20.30">
    <property type="entry name" value="Luciferase-like domain"/>
    <property type="match status" value="2"/>
</dbReference>
<organism evidence="3 4">
    <name type="scientific">Phytohabitans maris</name>
    <dbReference type="NCBI Taxonomy" id="3071409"/>
    <lineage>
        <taxon>Bacteria</taxon>
        <taxon>Bacillati</taxon>
        <taxon>Actinomycetota</taxon>
        <taxon>Actinomycetes</taxon>
        <taxon>Micromonosporales</taxon>
        <taxon>Micromonosporaceae</taxon>
    </lineage>
</organism>
<sequence>MTLRGVGLWSRAFRQLDAARLAEVGAELEELGYAALWLPGEMGGDVFGPAERLLAATGRVTVAVGVLNIWMHDPAEVAAAHDVVAAKYPGRFLLGLGVSHGPAVDRYAAPLRAMREFLDRIEAEARVTWPADRLLGALGARMLELARERTAGAHPYLVTPEHTARARALLGPDALLAPEQKVLLETDPGRARSLARGRLAYLFDLPNYANNLRRLGFGEGDLAGGGSDRLVDALVAWGDPERVVARVAEHIAAGADHVTLHALSADPTAPALDQWRRIAEALPAARPGSTAAAEPVTAKEGTR</sequence>